<dbReference type="CDD" id="cd00397">
    <property type="entry name" value="DNA_BRE_C"/>
    <property type="match status" value="1"/>
</dbReference>
<dbReference type="Proteomes" id="UP000648257">
    <property type="component" value="Unassembled WGS sequence"/>
</dbReference>
<dbReference type="EMBL" id="JACOFW010000045">
    <property type="protein sequence ID" value="MBC3809648.1"/>
    <property type="molecule type" value="Genomic_DNA"/>
</dbReference>
<dbReference type="SUPFAM" id="SSF56349">
    <property type="entry name" value="DNA breaking-rejoining enzymes"/>
    <property type="match status" value="1"/>
</dbReference>
<dbReference type="Pfam" id="PF12482">
    <property type="entry name" value="DUF3701"/>
    <property type="match status" value="1"/>
</dbReference>
<keyword evidence="9" id="KW-1185">Reference proteome</keyword>
<dbReference type="Pfam" id="PF00589">
    <property type="entry name" value="Phage_integrase"/>
    <property type="match status" value="1"/>
</dbReference>
<dbReference type="PROSITE" id="PS51900">
    <property type="entry name" value="CB"/>
    <property type="match status" value="1"/>
</dbReference>
<evidence type="ECO:0000256" key="5">
    <source>
        <dbReference type="PROSITE-ProRule" id="PRU01248"/>
    </source>
</evidence>
<gene>
    <name evidence="8" type="ORF">H8K52_20115</name>
</gene>
<dbReference type="Gene3D" id="1.10.150.130">
    <property type="match status" value="1"/>
</dbReference>
<evidence type="ECO:0000313" key="9">
    <source>
        <dbReference type="Proteomes" id="UP000648257"/>
    </source>
</evidence>
<evidence type="ECO:0000256" key="1">
    <source>
        <dbReference type="ARBA" id="ARBA00008857"/>
    </source>
</evidence>
<dbReference type="PANTHER" id="PTHR30349:SF41">
    <property type="entry name" value="INTEGRASE_RECOMBINASE PROTEIN MJ0367-RELATED"/>
    <property type="match status" value="1"/>
</dbReference>
<dbReference type="InterPro" id="IPR022169">
    <property type="entry name" value="DUF3701"/>
</dbReference>
<dbReference type="InterPro" id="IPR013762">
    <property type="entry name" value="Integrase-like_cat_sf"/>
</dbReference>
<dbReference type="Gene3D" id="1.10.443.10">
    <property type="entry name" value="Intergrase catalytic core"/>
    <property type="match status" value="1"/>
</dbReference>
<dbReference type="InterPro" id="IPR011010">
    <property type="entry name" value="DNA_brk_join_enz"/>
</dbReference>
<dbReference type="InterPro" id="IPR050090">
    <property type="entry name" value="Tyrosine_recombinase_XerCD"/>
</dbReference>
<comment type="similarity">
    <text evidence="1">Belongs to the 'phage' integrase family.</text>
</comment>
<dbReference type="InterPro" id="IPR010998">
    <property type="entry name" value="Integrase_recombinase_N"/>
</dbReference>
<evidence type="ECO:0000256" key="4">
    <source>
        <dbReference type="ARBA" id="ARBA00023172"/>
    </source>
</evidence>
<dbReference type="PROSITE" id="PS51898">
    <property type="entry name" value="TYR_RECOMBINASE"/>
    <property type="match status" value="1"/>
</dbReference>
<evidence type="ECO:0000313" key="8">
    <source>
        <dbReference type="EMBL" id="MBC3809648.1"/>
    </source>
</evidence>
<organism evidence="8 9">
    <name type="scientific">Undibacterium seohonense</name>
    <dbReference type="NCBI Taxonomy" id="1344950"/>
    <lineage>
        <taxon>Bacteria</taxon>
        <taxon>Pseudomonadati</taxon>
        <taxon>Pseudomonadota</taxon>
        <taxon>Betaproteobacteria</taxon>
        <taxon>Burkholderiales</taxon>
        <taxon>Oxalobacteraceae</taxon>
        <taxon>Undibacterium</taxon>
    </lineage>
</organism>
<protein>
    <submittedName>
        <fullName evidence="8">Tyrosine-type recombinase/integrase</fullName>
    </submittedName>
</protein>
<evidence type="ECO:0000256" key="3">
    <source>
        <dbReference type="ARBA" id="ARBA00023125"/>
    </source>
</evidence>
<dbReference type="PANTHER" id="PTHR30349">
    <property type="entry name" value="PHAGE INTEGRASE-RELATED"/>
    <property type="match status" value="1"/>
</dbReference>
<dbReference type="InterPro" id="IPR044068">
    <property type="entry name" value="CB"/>
</dbReference>
<dbReference type="RefSeq" id="WP_186924705.1">
    <property type="nucleotide sequence ID" value="NZ_JACOFW010000045.1"/>
</dbReference>
<evidence type="ECO:0000259" key="6">
    <source>
        <dbReference type="PROSITE" id="PS51898"/>
    </source>
</evidence>
<evidence type="ECO:0000259" key="7">
    <source>
        <dbReference type="PROSITE" id="PS51900"/>
    </source>
</evidence>
<reference evidence="8 9" key="1">
    <citation type="submission" date="2020-08" db="EMBL/GenBank/DDBJ databases">
        <title>Novel species isolated from subtropical streams in China.</title>
        <authorList>
            <person name="Lu H."/>
        </authorList>
    </citation>
    <scope>NUCLEOTIDE SEQUENCE [LARGE SCALE GENOMIC DNA]</scope>
    <source>
        <strain evidence="8 9">KACC 16656</strain>
    </source>
</reference>
<comment type="caution">
    <text evidence="8">The sequence shown here is derived from an EMBL/GenBank/DDBJ whole genome shotgun (WGS) entry which is preliminary data.</text>
</comment>
<accession>A0ABR6XAF4</accession>
<feature type="domain" description="Core-binding (CB)" evidence="7">
    <location>
        <begin position="226"/>
        <end position="330"/>
    </location>
</feature>
<name>A0ABR6XAF4_9BURK</name>
<feature type="domain" description="Tyr recombinase" evidence="6">
    <location>
        <begin position="356"/>
        <end position="579"/>
    </location>
</feature>
<keyword evidence="2" id="KW-0229">DNA integration</keyword>
<sequence length="590" mass="66995">MTQHAEIVLQEMTFTRTDFAAMRAYAQKIPIQTIASSYYSEDSPQLDLGLERFLIEMRNALVERAIQHNPHFAEILKGARQGGSLTVKALDILIKAADAPKATPQLTDAISKWFRPKTVVALRSEGLLTLSDLINMIYRRGGGWWRSIPRIGKMRADVVTKWINTHSETLGNVVVVESSTTNLIQLTLDPNRPSELVPIDRLGLPSEYSGTFGINRSPSFCYIQANNDKDALLAYLTRFADQPHTFRAYRKELERFLLWSVMVQRKPMSSLLVDDCEDYKVFLRAPLPSFTGMKVPRSSSRWKPFTEEQMSAKSQKHAILVIRACFKYLVDVRYLAGNPWSVVKDPSVTQEVNPIRIERALTDDLWERVVEYLQENANESTKVQERIALAALLLMGDSGLRRQEVANSQRHKLKLYNHEHMIYTLEVHGKGNKNRLVPVSVRTVDAIKAHWKDRNIDFDTHREETPLLSPITIPRHKAALKKHEERRIEGYSGDSLYPVIMRTWKKIQNIDGLAETFSIDDIDKLATSSPHAYRHTFGTLAVEAGMPLDVAQAILGHASSATTGIYVRTKEKRMVGEAAKFFGKKNDAKI</sequence>
<keyword evidence="4" id="KW-0233">DNA recombination</keyword>
<keyword evidence="3 5" id="KW-0238">DNA-binding</keyword>
<dbReference type="InterPro" id="IPR002104">
    <property type="entry name" value="Integrase_catalytic"/>
</dbReference>
<evidence type="ECO:0000256" key="2">
    <source>
        <dbReference type="ARBA" id="ARBA00022908"/>
    </source>
</evidence>
<proteinExistence type="inferred from homology"/>